<dbReference type="SMART" id="SM00448">
    <property type="entry name" value="REC"/>
    <property type="match status" value="1"/>
</dbReference>
<dbReference type="InterPro" id="IPR005467">
    <property type="entry name" value="His_kinase_dom"/>
</dbReference>
<evidence type="ECO:0000259" key="16">
    <source>
        <dbReference type="PROSITE" id="PS50110"/>
    </source>
</evidence>
<dbReference type="PROSITE" id="PS50109">
    <property type="entry name" value="HIS_KIN"/>
    <property type="match status" value="1"/>
</dbReference>
<dbReference type="Pfam" id="PF12729">
    <property type="entry name" value="4HB_MCP_1"/>
    <property type="match status" value="1"/>
</dbReference>
<keyword evidence="14" id="KW-0812">Transmembrane</keyword>
<evidence type="ECO:0000313" key="18">
    <source>
        <dbReference type="EMBL" id="MBL0387578.1"/>
    </source>
</evidence>
<dbReference type="Gene3D" id="3.30.450.40">
    <property type="match status" value="1"/>
</dbReference>
<dbReference type="CDD" id="cd16922">
    <property type="entry name" value="HATPase_EvgS-ArcB-TorS-like"/>
    <property type="match status" value="1"/>
</dbReference>
<dbReference type="CDD" id="cd00082">
    <property type="entry name" value="HisKA"/>
    <property type="match status" value="1"/>
</dbReference>
<dbReference type="InterPro" id="IPR003661">
    <property type="entry name" value="HisK_dim/P_dom"/>
</dbReference>
<evidence type="ECO:0000256" key="14">
    <source>
        <dbReference type="SAM" id="Phobius"/>
    </source>
</evidence>
<dbReference type="SUPFAM" id="SSF47384">
    <property type="entry name" value="Homodimeric domain of signal transducing histidine kinase"/>
    <property type="match status" value="1"/>
</dbReference>
<gene>
    <name evidence="18" type="ORF">JJB07_13105</name>
</gene>
<dbReference type="InterPro" id="IPR029016">
    <property type="entry name" value="GAF-like_dom_sf"/>
</dbReference>
<dbReference type="InterPro" id="IPR001789">
    <property type="entry name" value="Sig_transdc_resp-reg_receiver"/>
</dbReference>
<dbReference type="Pfam" id="PF13185">
    <property type="entry name" value="GAF_2"/>
    <property type="match status" value="1"/>
</dbReference>
<feature type="transmembrane region" description="Helical" evidence="14">
    <location>
        <begin position="6"/>
        <end position="26"/>
    </location>
</feature>
<comment type="subcellular location">
    <subcellularLocation>
        <location evidence="2">Cell membrane</location>
        <topology evidence="2">Multi-pass membrane protein</topology>
    </subcellularLocation>
</comment>
<dbReference type="EC" id="2.7.13.3" evidence="3"/>
<evidence type="ECO:0000256" key="4">
    <source>
        <dbReference type="ARBA" id="ARBA00022475"/>
    </source>
</evidence>
<dbReference type="Gene3D" id="3.30.565.10">
    <property type="entry name" value="Histidine kinase-like ATPase, C-terminal domain"/>
    <property type="match status" value="1"/>
</dbReference>
<dbReference type="InterPro" id="IPR036097">
    <property type="entry name" value="HisK_dim/P_sf"/>
</dbReference>
<dbReference type="CDD" id="cd06225">
    <property type="entry name" value="HAMP"/>
    <property type="match status" value="1"/>
</dbReference>
<evidence type="ECO:0000256" key="11">
    <source>
        <dbReference type="ARBA" id="ARBA00023136"/>
    </source>
</evidence>
<keyword evidence="11 14" id="KW-0472">Membrane</keyword>
<dbReference type="PRINTS" id="PR00344">
    <property type="entry name" value="BCTRLSENSOR"/>
</dbReference>
<organism evidence="18 19">
    <name type="scientific">Tumebacillus amylolyticus</name>
    <dbReference type="NCBI Taxonomy" id="2801339"/>
    <lineage>
        <taxon>Bacteria</taxon>
        <taxon>Bacillati</taxon>
        <taxon>Bacillota</taxon>
        <taxon>Bacilli</taxon>
        <taxon>Bacillales</taxon>
        <taxon>Alicyclobacillaceae</taxon>
        <taxon>Tumebacillus</taxon>
    </lineage>
</organism>
<name>A0ABS1JBE3_9BACL</name>
<feature type="domain" description="Histidine kinase" evidence="15">
    <location>
        <begin position="513"/>
        <end position="746"/>
    </location>
</feature>
<accession>A0ABS1JBE3</accession>
<evidence type="ECO:0000256" key="9">
    <source>
        <dbReference type="ARBA" id="ARBA00022840"/>
    </source>
</evidence>
<evidence type="ECO:0000256" key="10">
    <source>
        <dbReference type="ARBA" id="ARBA00023012"/>
    </source>
</evidence>
<sequence>MNIKTKLYTGFGAVLALVILMLLLVLNMLSNLNGSMNDIVKDRYAKLKNVTAVRYEISNINRELYSLVLDNKQSALDTTVQDITASKTREEQAMQLLEKSVEIDDAKTYVAQLRTQSISFDRNLNRLIEMARAGQHEDAVALLQGNLQIDRIALFDTVEQLKAVQENRMETALQDATKTYNLAVKFTVGLILFSLIVGGFIAFGVVRSTTGSLRYVASVITRVTEGSKEDLPRIEVKTQDEVGEISKAFNAMAEALEDHARHEREFQAAIQEQSWLKTKFAEITTMYQGVQDLQSLAGLLMSKLAPLVSASYGVFYLREGVRDQQRLVKLAAYADNEQDLAAEGFRIGEGLVGQCAQENRAILLTDIPDGYIRITSGLGSATPTCILVLPVEYEGQVRAVIELASFEPFTDSQRTLLNQVVENVGTTINSIAYHMQVEKLLKESQAMTEELQSQSEELQLQQEELKTINEKLEEQYNNSETKTRELQKTKVDLEDKARQLVLSSKYKSEFLANMSHELRTPLNSLLILAQMLAENVDGNLSQKQIDFANTIHASGNDLLNLINDVLDLSKVESGKMDVHLEEILLEDVRRFAERQFEPLARQKGLAFTVNVHANVPGAVYTDEVRLQQIVKNLLSNAFKFTEAGGVHLDIRLAENRAFAEGTPLAQSPSVLAISVTDTGIGIPKSKQEVIFEAFRQADGTTSRKYGGTGLGLSISREIAQLLGGTLEVISVEGRGSTFTFYLPTEYQPTQGVTSAALFDANEEAEVAVTLADAETEISTPDNVTAAECPLEGKKVLLVDDDMRNIFALTTALEAQQMKVIFAENGREGVEMLRENLDVDLVLMDIMMPEMDGYEAMRLIRQIPGGEDLPIIALTAKAMKNDRAKCIDAGASDYISKPLNLEQLFSLMRVWLYR</sequence>
<evidence type="ECO:0000256" key="5">
    <source>
        <dbReference type="ARBA" id="ARBA00022553"/>
    </source>
</evidence>
<evidence type="ECO:0000259" key="15">
    <source>
        <dbReference type="PROSITE" id="PS50109"/>
    </source>
</evidence>
<dbReference type="InterPro" id="IPR024478">
    <property type="entry name" value="HlyB_4HB_MCP"/>
</dbReference>
<dbReference type="Proteomes" id="UP000602284">
    <property type="component" value="Unassembled WGS sequence"/>
</dbReference>
<dbReference type="SUPFAM" id="SSF55781">
    <property type="entry name" value="GAF domain-like"/>
    <property type="match status" value="1"/>
</dbReference>
<dbReference type="InterPro" id="IPR003660">
    <property type="entry name" value="HAMP_dom"/>
</dbReference>
<dbReference type="Pfam" id="PF00072">
    <property type="entry name" value="Response_reg"/>
    <property type="match status" value="1"/>
</dbReference>
<dbReference type="InterPro" id="IPR011006">
    <property type="entry name" value="CheY-like_superfamily"/>
</dbReference>
<dbReference type="Gene3D" id="6.10.340.10">
    <property type="match status" value="1"/>
</dbReference>
<evidence type="ECO:0000256" key="6">
    <source>
        <dbReference type="ARBA" id="ARBA00022679"/>
    </source>
</evidence>
<keyword evidence="10" id="KW-0902">Two-component regulatory system</keyword>
<evidence type="ECO:0000259" key="17">
    <source>
        <dbReference type="PROSITE" id="PS50885"/>
    </source>
</evidence>
<feature type="domain" description="Response regulatory" evidence="16">
    <location>
        <begin position="794"/>
        <end position="911"/>
    </location>
</feature>
<evidence type="ECO:0000256" key="8">
    <source>
        <dbReference type="ARBA" id="ARBA00022777"/>
    </source>
</evidence>
<feature type="coiled-coil region" evidence="13">
    <location>
        <begin position="437"/>
        <end position="496"/>
    </location>
</feature>
<keyword evidence="7" id="KW-0547">Nucleotide-binding</keyword>
<dbReference type="CDD" id="cd17546">
    <property type="entry name" value="REC_hyHK_CKI1_RcsC-like"/>
    <property type="match status" value="1"/>
</dbReference>
<feature type="domain" description="HAMP" evidence="17">
    <location>
        <begin position="207"/>
        <end position="261"/>
    </location>
</feature>
<evidence type="ECO:0000256" key="13">
    <source>
        <dbReference type="SAM" id="Coils"/>
    </source>
</evidence>
<keyword evidence="4" id="KW-1003">Cell membrane</keyword>
<dbReference type="InterPro" id="IPR004358">
    <property type="entry name" value="Sig_transdc_His_kin-like_C"/>
</dbReference>
<evidence type="ECO:0000256" key="12">
    <source>
        <dbReference type="PROSITE-ProRule" id="PRU00169"/>
    </source>
</evidence>
<keyword evidence="5 12" id="KW-0597">Phosphoprotein</keyword>
<dbReference type="CDD" id="cd19411">
    <property type="entry name" value="MCP2201-like_sensor"/>
    <property type="match status" value="1"/>
</dbReference>
<comment type="caution">
    <text evidence="18">The sequence shown here is derived from an EMBL/GenBank/DDBJ whole genome shotgun (WGS) entry which is preliminary data.</text>
</comment>
<keyword evidence="9" id="KW-0067">ATP-binding</keyword>
<keyword evidence="6" id="KW-0808">Transferase</keyword>
<evidence type="ECO:0000313" key="19">
    <source>
        <dbReference type="Proteomes" id="UP000602284"/>
    </source>
</evidence>
<dbReference type="SMART" id="SM00387">
    <property type="entry name" value="HATPase_c"/>
    <property type="match status" value="1"/>
</dbReference>
<feature type="modified residue" description="4-aspartylphosphate" evidence="12">
    <location>
        <position position="844"/>
    </location>
</feature>
<dbReference type="SMART" id="SM00304">
    <property type="entry name" value="HAMP"/>
    <property type="match status" value="1"/>
</dbReference>
<evidence type="ECO:0000256" key="7">
    <source>
        <dbReference type="ARBA" id="ARBA00022741"/>
    </source>
</evidence>
<dbReference type="SMART" id="SM00388">
    <property type="entry name" value="HisKA"/>
    <property type="match status" value="1"/>
</dbReference>
<dbReference type="InterPro" id="IPR047347">
    <property type="entry name" value="YvaQ-like_sensor"/>
</dbReference>
<dbReference type="EMBL" id="JAEQNB010000004">
    <property type="protein sequence ID" value="MBL0387578.1"/>
    <property type="molecule type" value="Genomic_DNA"/>
</dbReference>
<dbReference type="InterPro" id="IPR036890">
    <property type="entry name" value="HATPase_C_sf"/>
</dbReference>
<dbReference type="SUPFAM" id="SSF55874">
    <property type="entry name" value="ATPase domain of HSP90 chaperone/DNA topoisomerase II/histidine kinase"/>
    <property type="match status" value="1"/>
</dbReference>
<feature type="coiled-coil region" evidence="13">
    <location>
        <begin position="245"/>
        <end position="272"/>
    </location>
</feature>
<evidence type="ECO:0000256" key="1">
    <source>
        <dbReference type="ARBA" id="ARBA00000085"/>
    </source>
</evidence>
<dbReference type="PANTHER" id="PTHR45339:SF1">
    <property type="entry name" value="HYBRID SIGNAL TRANSDUCTION HISTIDINE KINASE J"/>
    <property type="match status" value="1"/>
</dbReference>
<keyword evidence="13" id="KW-0175">Coiled coil</keyword>
<evidence type="ECO:0000256" key="3">
    <source>
        <dbReference type="ARBA" id="ARBA00012438"/>
    </source>
</evidence>
<comment type="catalytic activity">
    <reaction evidence="1">
        <text>ATP + protein L-histidine = ADP + protein N-phospho-L-histidine.</text>
        <dbReference type="EC" id="2.7.13.3"/>
    </reaction>
</comment>
<dbReference type="SUPFAM" id="SSF52172">
    <property type="entry name" value="CheY-like"/>
    <property type="match status" value="1"/>
</dbReference>
<reference evidence="18 19" key="1">
    <citation type="submission" date="2021-01" db="EMBL/GenBank/DDBJ databases">
        <title>Tumebacillus sp. strain ITR2 16S ribosomal RNA gene Genome sequencing and assembly.</title>
        <authorList>
            <person name="Kang M."/>
        </authorList>
    </citation>
    <scope>NUCLEOTIDE SEQUENCE [LARGE SCALE GENOMIC DNA]</scope>
    <source>
        <strain evidence="18 19">ITR2</strain>
    </source>
</reference>
<dbReference type="PROSITE" id="PS50885">
    <property type="entry name" value="HAMP"/>
    <property type="match status" value="1"/>
</dbReference>
<dbReference type="SMART" id="SM00065">
    <property type="entry name" value="GAF"/>
    <property type="match status" value="1"/>
</dbReference>
<feature type="transmembrane region" description="Helical" evidence="14">
    <location>
        <begin position="182"/>
        <end position="206"/>
    </location>
</feature>
<dbReference type="InterPro" id="IPR003594">
    <property type="entry name" value="HATPase_dom"/>
</dbReference>
<protein>
    <recommendedName>
        <fullName evidence="3">histidine kinase</fullName>
        <ecNumber evidence="3">2.7.13.3</ecNumber>
    </recommendedName>
</protein>
<dbReference type="Pfam" id="PF00672">
    <property type="entry name" value="HAMP"/>
    <property type="match status" value="1"/>
</dbReference>
<evidence type="ECO:0000256" key="2">
    <source>
        <dbReference type="ARBA" id="ARBA00004651"/>
    </source>
</evidence>
<dbReference type="PROSITE" id="PS50110">
    <property type="entry name" value="RESPONSE_REGULATORY"/>
    <property type="match status" value="1"/>
</dbReference>
<dbReference type="RefSeq" id="WP_201635726.1">
    <property type="nucleotide sequence ID" value="NZ_JAEQNB010000004.1"/>
</dbReference>
<proteinExistence type="predicted"/>
<keyword evidence="8" id="KW-0418">Kinase</keyword>
<dbReference type="PANTHER" id="PTHR45339">
    <property type="entry name" value="HYBRID SIGNAL TRANSDUCTION HISTIDINE KINASE J"/>
    <property type="match status" value="1"/>
</dbReference>
<keyword evidence="19" id="KW-1185">Reference proteome</keyword>
<dbReference type="Pfam" id="PF00512">
    <property type="entry name" value="HisKA"/>
    <property type="match status" value="1"/>
</dbReference>
<dbReference type="Gene3D" id="3.40.50.2300">
    <property type="match status" value="1"/>
</dbReference>
<dbReference type="Gene3D" id="1.10.287.130">
    <property type="match status" value="1"/>
</dbReference>
<keyword evidence="14" id="KW-1133">Transmembrane helix</keyword>
<dbReference type="InterPro" id="IPR003018">
    <property type="entry name" value="GAF"/>
</dbReference>
<dbReference type="Pfam" id="PF02518">
    <property type="entry name" value="HATPase_c"/>
    <property type="match status" value="1"/>
</dbReference>